<gene>
    <name evidence="2" type="ORF">Athens101428_408</name>
</gene>
<evidence type="ECO:0000313" key="2">
    <source>
        <dbReference type="EMBL" id="TSC94210.1"/>
    </source>
</evidence>
<evidence type="ECO:0000256" key="1">
    <source>
        <dbReference type="SAM" id="Phobius"/>
    </source>
</evidence>
<evidence type="ECO:0000313" key="3">
    <source>
        <dbReference type="Proteomes" id="UP000316495"/>
    </source>
</evidence>
<accession>A0A554LMV5</accession>
<keyword evidence="1" id="KW-1133">Transmembrane helix</keyword>
<organism evidence="2 3">
    <name type="scientific">Candidatus Berkelbacteria bacterium Athens1014_28</name>
    <dbReference type="NCBI Taxonomy" id="2017145"/>
    <lineage>
        <taxon>Bacteria</taxon>
        <taxon>Candidatus Berkelbacteria</taxon>
    </lineage>
</organism>
<comment type="caution">
    <text evidence="2">The sequence shown here is derived from an EMBL/GenBank/DDBJ whole genome shotgun (WGS) entry which is preliminary data.</text>
</comment>
<reference evidence="2 3" key="1">
    <citation type="submission" date="2017-07" db="EMBL/GenBank/DDBJ databases">
        <title>Mechanisms for carbon and nitrogen cycling indicate functional differentiation within the Candidate Phyla Radiation.</title>
        <authorList>
            <person name="Danczak R.E."/>
            <person name="Johnston M.D."/>
            <person name="Kenah C."/>
            <person name="Slattery M."/>
            <person name="Wrighton K.C."/>
            <person name="Wilkins M.J."/>
        </authorList>
    </citation>
    <scope>NUCLEOTIDE SEQUENCE [LARGE SCALE GENOMIC DNA]</scope>
    <source>
        <strain evidence="2">Athens1014_28</strain>
    </source>
</reference>
<protein>
    <submittedName>
        <fullName evidence="2">Uncharacterized protein</fullName>
    </submittedName>
</protein>
<proteinExistence type="predicted"/>
<sequence>MKHINLEFDCQRKVSKEVFRFFYYSLYFLKFFMYNKMQWADIEVWLI</sequence>
<name>A0A554LMV5_9BACT</name>
<dbReference type="Proteomes" id="UP000316495">
    <property type="component" value="Unassembled WGS sequence"/>
</dbReference>
<feature type="transmembrane region" description="Helical" evidence="1">
    <location>
        <begin position="21"/>
        <end position="37"/>
    </location>
</feature>
<keyword evidence="1" id="KW-0472">Membrane</keyword>
<dbReference type="EMBL" id="VMGN01000019">
    <property type="protein sequence ID" value="TSC94210.1"/>
    <property type="molecule type" value="Genomic_DNA"/>
</dbReference>
<keyword evidence="1" id="KW-0812">Transmembrane</keyword>
<dbReference type="AlphaFoldDB" id="A0A554LMV5"/>